<organism evidence="3 4">
    <name type="scientific">Riccia sorocarpa</name>
    <dbReference type="NCBI Taxonomy" id="122646"/>
    <lineage>
        <taxon>Eukaryota</taxon>
        <taxon>Viridiplantae</taxon>
        <taxon>Streptophyta</taxon>
        <taxon>Embryophyta</taxon>
        <taxon>Marchantiophyta</taxon>
        <taxon>Marchantiopsida</taxon>
        <taxon>Marchantiidae</taxon>
        <taxon>Marchantiales</taxon>
        <taxon>Ricciaceae</taxon>
        <taxon>Riccia</taxon>
    </lineage>
</organism>
<dbReference type="AlphaFoldDB" id="A0ABD3I6H4"/>
<proteinExistence type="predicted"/>
<dbReference type="Pfam" id="PF00248">
    <property type="entry name" value="Aldo_ket_red"/>
    <property type="match status" value="1"/>
</dbReference>
<evidence type="ECO:0000313" key="3">
    <source>
        <dbReference type="EMBL" id="KAL3698911.1"/>
    </source>
</evidence>
<dbReference type="InterPro" id="IPR018170">
    <property type="entry name" value="Aldo/ket_reductase_CS"/>
</dbReference>
<evidence type="ECO:0000259" key="2">
    <source>
        <dbReference type="Pfam" id="PF00248"/>
    </source>
</evidence>
<name>A0ABD3I6H4_9MARC</name>
<keyword evidence="4" id="KW-1185">Reference proteome</keyword>
<dbReference type="GO" id="GO:0016491">
    <property type="term" value="F:oxidoreductase activity"/>
    <property type="evidence" value="ECO:0007669"/>
    <property type="project" value="UniProtKB-KW"/>
</dbReference>
<dbReference type="InterPro" id="IPR023210">
    <property type="entry name" value="NADP_OxRdtase_dom"/>
</dbReference>
<gene>
    <name evidence="3" type="ORF">R1sor_012987</name>
</gene>
<reference evidence="3 4" key="1">
    <citation type="submission" date="2024-09" db="EMBL/GenBank/DDBJ databases">
        <title>Chromosome-scale assembly of Riccia sorocarpa.</title>
        <authorList>
            <person name="Paukszto L."/>
        </authorList>
    </citation>
    <scope>NUCLEOTIDE SEQUENCE [LARGE SCALE GENOMIC DNA]</scope>
    <source>
        <strain evidence="3">LP-2024</strain>
        <tissue evidence="3">Aerial parts of the thallus</tissue>
    </source>
</reference>
<sequence>MSTVFSSVGIFSVAGELTCSRSFVDLDLSFNHQLPRWARKKTRHQDGERCSTLVVTNAAQVSSSELMNLGRTSLKISKLGIGTLQWGDPGTGFGKSYGEEDLAKAYDILIQGGVNFFDTAEVYGYQGIQSGTSSEQLIGKFLKQTPRTSGTPALSPVIASKFFTIPWSNFLVGGGFRLGRKSLLSALKASLKRTGLEQFDLYQIHFPFPTFSNSALMESLKEAVELGLTKAVGVSNYSKDQMEQADDLLAKNGVPLASNQVQFSLLCQKPLENGLLRTCKERNITLIAYSPLASGVLSDKSFSKTDSRSVQAKPLLEMMCTIGTNHGGKSVSQVALNYLICKGALPIPGCKTPEIAKSHLQVLGWRLEDAEVAALEQRKRDLKLN</sequence>
<dbReference type="CDD" id="cd19093">
    <property type="entry name" value="AKR_AtPLR-like"/>
    <property type="match status" value="1"/>
</dbReference>
<dbReference type="Proteomes" id="UP001633002">
    <property type="component" value="Unassembled WGS sequence"/>
</dbReference>
<evidence type="ECO:0000256" key="1">
    <source>
        <dbReference type="ARBA" id="ARBA00023002"/>
    </source>
</evidence>
<dbReference type="PANTHER" id="PTHR43625:SF83">
    <property type="entry name" value="NADP-DEPENDENT OXIDOREDUCTASE DOMAIN-CONTAINING PROTEIN"/>
    <property type="match status" value="1"/>
</dbReference>
<dbReference type="Gene3D" id="3.20.20.100">
    <property type="entry name" value="NADP-dependent oxidoreductase domain"/>
    <property type="match status" value="1"/>
</dbReference>
<dbReference type="SUPFAM" id="SSF51430">
    <property type="entry name" value="NAD(P)-linked oxidoreductase"/>
    <property type="match status" value="1"/>
</dbReference>
<feature type="domain" description="NADP-dependent oxidoreductase" evidence="2">
    <location>
        <begin position="78"/>
        <end position="377"/>
    </location>
</feature>
<comment type="caution">
    <text evidence="3">The sequence shown here is derived from an EMBL/GenBank/DDBJ whole genome shotgun (WGS) entry which is preliminary data.</text>
</comment>
<dbReference type="PANTHER" id="PTHR43625">
    <property type="entry name" value="AFLATOXIN B1 ALDEHYDE REDUCTASE"/>
    <property type="match status" value="1"/>
</dbReference>
<dbReference type="InterPro" id="IPR036812">
    <property type="entry name" value="NAD(P)_OxRdtase_dom_sf"/>
</dbReference>
<dbReference type="PROSITE" id="PS00062">
    <property type="entry name" value="ALDOKETO_REDUCTASE_2"/>
    <property type="match status" value="1"/>
</dbReference>
<dbReference type="InterPro" id="IPR050791">
    <property type="entry name" value="Aldo-Keto_reductase"/>
</dbReference>
<dbReference type="EMBL" id="JBJQOH010000002">
    <property type="protein sequence ID" value="KAL3698911.1"/>
    <property type="molecule type" value="Genomic_DNA"/>
</dbReference>
<keyword evidence="1" id="KW-0560">Oxidoreductase</keyword>
<evidence type="ECO:0000313" key="4">
    <source>
        <dbReference type="Proteomes" id="UP001633002"/>
    </source>
</evidence>
<protein>
    <recommendedName>
        <fullName evidence="2">NADP-dependent oxidoreductase domain-containing protein</fullName>
    </recommendedName>
</protein>
<accession>A0ABD3I6H4</accession>